<dbReference type="STRING" id="322104.A3LP27"/>
<gene>
    <name evidence="8" type="primary">GAD2</name>
    <name evidence="8" type="ORF">PICST_55334</name>
</gene>
<dbReference type="InterPro" id="IPR015421">
    <property type="entry name" value="PyrdxlP-dep_Trfase_major"/>
</dbReference>
<dbReference type="GO" id="GO:0004351">
    <property type="term" value="F:glutamate decarboxylase activity"/>
    <property type="evidence" value="ECO:0007669"/>
    <property type="project" value="UniProtKB-EC"/>
</dbReference>
<dbReference type="SUPFAM" id="SSF53383">
    <property type="entry name" value="PLP-dependent transferases"/>
    <property type="match status" value="1"/>
</dbReference>
<dbReference type="AlphaFoldDB" id="A3LP27"/>
<dbReference type="KEGG" id="pic:PICST_55334"/>
<protein>
    <submittedName>
        <fullName evidence="8">Glutamate decarboxylase 2</fullName>
        <ecNumber evidence="8">4.1.1.15</ecNumber>
    </submittedName>
</protein>
<evidence type="ECO:0000256" key="2">
    <source>
        <dbReference type="ARBA" id="ARBA00009533"/>
    </source>
</evidence>
<sequence>MAITSDLETSRVEELDHLLTVLKPKLLSYIEKADRDSKNYEVNSLGHYYEPQFLKKQFFHPPQATSIVGNDPQDDDKLFEVIDKVLEYSVNTWNPGFLDKLYASNNPIGVVSDIILSMLNTNSHVYTVSPVLSIIENHIGRKYASLFFTNHRKTCGGLTFSGGSWSNITSLQMARSLRFPDTKENGNGSYKFAVYSSKHCHYSVEKAAILLGLGSSNVFKVNILADGSMDANDLEKKIDQSIKDGYTPLYINATAGTTVFGSYDPFEKIADIAQKYKIHFHVDGSWGGNVIFSATHKKKLAGVERADSITVNPHKMLGVPNTCSFLLVPHVSHFQESMSLKAPYLFHGREEEEDENYDLADGTMGCGRRADSFKFYMAWLYFGFEGFASRVDHAFAIARDFVEKISRDKRFELVIGDTENLPQCLQVCFYYRPSSYTHEDNTDITRYISRELHKQGKYLVDFSPNPTSSDNKGEFFRVVFNSPILSDEVVDDLITSIVESGETYKHI</sequence>
<dbReference type="EC" id="4.1.1.15" evidence="8"/>
<dbReference type="InterPro" id="IPR002129">
    <property type="entry name" value="PyrdxlP-dep_de-COase"/>
</dbReference>
<evidence type="ECO:0000313" key="8">
    <source>
        <dbReference type="EMBL" id="ABN64416.2"/>
    </source>
</evidence>
<dbReference type="InParanoid" id="A3LP27"/>
<dbReference type="GO" id="GO:0030170">
    <property type="term" value="F:pyridoxal phosphate binding"/>
    <property type="evidence" value="ECO:0007669"/>
    <property type="project" value="InterPro"/>
</dbReference>
<reference evidence="8 9" key="1">
    <citation type="journal article" date="2007" name="Nat. Biotechnol.">
        <title>Genome sequence of the lignocellulose-bioconverting and xylose-fermenting yeast Pichia stipitis.</title>
        <authorList>
            <person name="Jeffries T.W."/>
            <person name="Grigoriev I.V."/>
            <person name="Grimwood J."/>
            <person name="Laplaza J.M."/>
            <person name="Aerts A."/>
            <person name="Salamov A."/>
            <person name="Schmutz J."/>
            <person name="Lindquist E."/>
            <person name="Dehal P."/>
            <person name="Shapiro H."/>
            <person name="Jin Y.S."/>
            <person name="Passoth V."/>
            <person name="Richardson P.M."/>
        </authorList>
    </citation>
    <scope>NUCLEOTIDE SEQUENCE [LARGE SCALE GENOMIC DNA]</scope>
    <source>
        <strain evidence="9">ATCC 58785 / CBS 6054 / NBRC 10063 / NRRL Y-11545</strain>
    </source>
</reference>
<dbReference type="InterPro" id="IPR015424">
    <property type="entry name" value="PyrdxlP-dep_Trfase"/>
</dbReference>
<evidence type="ECO:0000256" key="6">
    <source>
        <dbReference type="PIRSR" id="PIRSR602129-50"/>
    </source>
</evidence>
<dbReference type="Gene3D" id="3.40.640.10">
    <property type="entry name" value="Type I PLP-dependent aspartate aminotransferase-like (Major domain)"/>
    <property type="match status" value="1"/>
</dbReference>
<proteinExistence type="inferred from homology"/>
<keyword evidence="3" id="KW-0210">Decarboxylase</keyword>
<dbReference type="RefSeq" id="XP_001382445.2">
    <property type="nucleotide sequence ID" value="XM_001382408.1"/>
</dbReference>
<evidence type="ECO:0000256" key="4">
    <source>
        <dbReference type="ARBA" id="ARBA00022898"/>
    </source>
</evidence>
<evidence type="ECO:0000256" key="5">
    <source>
        <dbReference type="ARBA" id="ARBA00023239"/>
    </source>
</evidence>
<comment type="cofactor">
    <cofactor evidence="1 6 7">
        <name>pyridoxal 5'-phosphate</name>
        <dbReference type="ChEBI" id="CHEBI:597326"/>
    </cofactor>
</comment>
<dbReference type="HOGENOM" id="CLU_011856_0_0_1"/>
<dbReference type="PANTHER" id="PTHR45677">
    <property type="entry name" value="GLUTAMATE DECARBOXYLASE-RELATED"/>
    <property type="match status" value="1"/>
</dbReference>
<keyword evidence="5 7" id="KW-0456">Lyase</keyword>
<accession>A3LP27</accession>
<organism evidence="8 9">
    <name type="scientific">Scheffersomyces stipitis (strain ATCC 58785 / CBS 6054 / NBRC 10063 / NRRL Y-11545)</name>
    <name type="common">Yeast</name>
    <name type="synonym">Pichia stipitis</name>
    <dbReference type="NCBI Taxonomy" id="322104"/>
    <lineage>
        <taxon>Eukaryota</taxon>
        <taxon>Fungi</taxon>
        <taxon>Dikarya</taxon>
        <taxon>Ascomycota</taxon>
        <taxon>Saccharomycotina</taxon>
        <taxon>Pichiomycetes</taxon>
        <taxon>Debaryomycetaceae</taxon>
        <taxon>Scheffersomyces</taxon>
    </lineage>
</organism>
<keyword evidence="4 6" id="KW-0663">Pyridoxal phosphate</keyword>
<dbReference type="Proteomes" id="UP000002258">
    <property type="component" value="Chromosome 2"/>
</dbReference>
<dbReference type="GO" id="GO:0005737">
    <property type="term" value="C:cytoplasm"/>
    <property type="evidence" value="ECO:0007669"/>
    <property type="project" value="TreeGrafter"/>
</dbReference>
<evidence type="ECO:0000256" key="7">
    <source>
        <dbReference type="RuleBase" id="RU000382"/>
    </source>
</evidence>
<keyword evidence="9" id="KW-1185">Reference proteome</keyword>
<dbReference type="GO" id="GO:0019752">
    <property type="term" value="P:carboxylic acid metabolic process"/>
    <property type="evidence" value="ECO:0007669"/>
    <property type="project" value="InterPro"/>
</dbReference>
<dbReference type="eggNOG" id="KOG0629">
    <property type="taxonomic scope" value="Eukaryota"/>
</dbReference>
<evidence type="ECO:0000256" key="1">
    <source>
        <dbReference type="ARBA" id="ARBA00001933"/>
    </source>
</evidence>
<dbReference type="Pfam" id="PF00282">
    <property type="entry name" value="Pyridoxal_deC"/>
    <property type="match status" value="1"/>
</dbReference>
<dbReference type="Gene3D" id="3.90.1150.170">
    <property type="match status" value="1"/>
</dbReference>
<name>A3LP27_PICST</name>
<feature type="modified residue" description="N6-(pyridoxal phosphate)lysine" evidence="6">
    <location>
        <position position="315"/>
    </location>
</feature>
<dbReference type="EMBL" id="CP000496">
    <property type="protein sequence ID" value="ABN64416.2"/>
    <property type="molecule type" value="Genomic_DNA"/>
</dbReference>
<comment type="similarity">
    <text evidence="2 7">Belongs to the group II decarboxylase family.</text>
</comment>
<evidence type="ECO:0000313" key="9">
    <source>
        <dbReference type="Proteomes" id="UP000002258"/>
    </source>
</evidence>
<dbReference type="OMA" id="RHATYHA"/>
<dbReference type="OrthoDB" id="2161780at2759"/>
<evidence type="ECO:0000256" key="3">
    <source>
        <dbReference type="ARBA" id="ARBA00022793"/>
    </source>
</evidence>
<dbReference type="GeneID" id="4836947"/>
<dbReference type="PANTHER" id="PTHR45677:SF8">
    <property type="entry name" value="CYSTEINE SULFINIC ACID DECARBOXYLASE"/>
    <property type="match status" value="1"/>
</dbReference>